<dbReference type="InterPro" id="IPR006597">
    <property type="entry name" value="Sel1-like"/>
</dbReference>
<gene>
    <name evidence="1" type="ORF">GA0071312_2966</name>
</gene>
<reference evidence="1 2" key="1">
    <citation type="submission" date="2016-08" db="EMBL/GenBank/DDBJ databases">
        <authorList>
            <person name="Varghese N."/>
            <person name="Submissions Spin"/>
        </authorList>
    </citation>
    <scope>NUCLEOTIDE SEQUENCE [LARGE SCALE GENOMIC DNA]</scope>
    <source>
        <strain evidence="1 2">HL-109</strain>
    </source>
</reference>
<accession>A0ABY0KC98</accession>
<proteinExistence type="predicted"/>
<dbReference type="Gene3D" id="1.25.40.10">
    <property type="entry name" value="Tetratricopeptide repeat domain"/>
    <property type="match status" value="2"/>
</dbReference>
<evidence type="ECO:0008006" key="3">
    <source>
        <dbReference type="Google" id="ProtNLM"/>
    </source>
</evidence>
<protein>
    <recommendedName>
        <fullName evidence="3">Sel1 repeat family protein</fullName>
    </recommendedName>
</protein>
<dbReference type="Pfam" id="PF08238">
    <property type="entry name" value="Sel1"/>
    <property type="match status" value="6"/>
</dbReference>
<dbReference type="EMBL" id="FMBM01000002">
    <property type="protein sequence ID" value="SCC81992.1"/>
    <property type="molecule type" value="Genomic_DNA"/>
</dbReference>
<dbReference type="PANTHER" id="PTHR11102">
    <property type="entry name" value="SEL-1-LIKE PROTEIN"/>
    <property type="match status" value="1"/>
</dbReference>
<sequence length="383" mass="40506">MTGPVGTHSSWKLRGLRRMAAAISVLALSVMPLPPAVFIAATAMAQDAGPDAAPDGAMIPFRDDPLAPEMLEPASPADSAVPFDAQDDALPSPVGPVLEGRSVETEEGGDAAYAAFQRGLFLTAFMRAADRLEGDPDDAAAMTLIGELYIQGLGLPQDFERAAEWFALAARLDDPAAHFALGTLRLAEDGIGRDTAAARRHFEAAAAAGHAPASYNLALILLETGGEEGAEEAARLLQHAADSEIPQAQHALGLLYREGRGVAENPARATALFHRAARNGDLEGMVEYATAVFNGIGVAPDEERAAAWFRIAAWRGDATAQNRLALIHAFGRGAEQDLVEAASWHLLAAGQGLDDERLDEALRDLSDEQLARAEALARDRSWP</sequence>
<organism evidence="1 2">
    <name type="scientific">Saliniramus fredricksonii</name>
    <dbReference type="NCBI Taxonomy" id="1653334"/>
    <lineage>
        <taxon>Bacteria</taxon>
        <taxon>Pseudomonadati</taxon>
        <taxon>Pseudomonadota</taxon>
        <taxon>Alphaproteobacteria</taxon>
        <taxon>Hyphomicrobiales</taxon>
        <taxon>Salinarimonadaceae</taxon>
        <taxon>Saliniramus</taxon>
    </lineage>
</organism>
<comment type="caution">
    <text evidence="1">The sequence shown here is derived from an EMBL/GenBank/DDBJ whole genome shotgun (WGS) entry which is preliminary data.</text>
</comment>
<dbReference type="Proteomes" id="UP000182800">
    <property type="component" value="Unassembled WGS sequence"/>
</dbReference>
<name>A0ABY0KC98_9HYPH</name>
<evidence type="ECO:0000313" key="2">
    <source>
        <dbReference type="Proteomes" id="UP000182800"/>
    </source>
</evidence>
<dbReference type="SUPFAM" id="SSF81901">
    <property type="entry name" value="HCP-like"/>
    <property type="match status" value="2"/>
</dbReference>
<dbReference type="PANTHER" id="PTHR11102:SF160">
    <property type="entry name" value="ERAD-ASSOCIATED E3 UBIQUITIN-PROTEIN LIGASE COMPONENT HRD3"/>
    <property type="match status" value="1"/>
</dbReference>
<dbReference type="InterPro" id="IPR011990">
    <property type="entry name" value="TPR-like_helical_dom_sf"/>
</dbReference>
<dbReference type="SMART" id="SM00671">
    <property type="entry name" value="SEL1"/>
    <property type="match status" value="6"/>
</dbReference>
<dbReference type="InterPro" id="IPR050767">
    <property type="entry name" value="Sel1_AlgK"/>
</dbReference>
<evidence type="ECO:0000313" key="1">
    <source>
        <dbReference type="EMBL" id="SCC81992.1"/>
    </source>
</evidence>
<keyword evidence="2" id="KW-1185">Reference proteome</keyword>